<evidence type="ECO:0000259" key="15">
    <source>
        <dbReference type="Pfam" id="PF18296"/>
    </source>
</evidence>
<dbReference type="PANTHER" id="PTHR48249:SF3">
    <property type="entry name" value="MEDIATOR OF RNA POLYMERASE II TRANSCRIPTION SUBUNIT 13"/>
    <property type="match status" value="1"/>
</dbReference>
<evidence type="ECO:0000256" key="7">
    <source>
        <dbReference type="ARBA" id="ARBA00023163"/>
    </source>
</evidence>
<feature type="compositionally biased region" description="Polar residues" evidence="12">
    <location>
        <begin position="620"/>
        <end position="633"/>
    </location>
</feature>
<gene>
    <name evidence="16" type="ORF">N7492_005726</name>
</gene>
<sequence>MDFPGGAATNIHLIDGFSTIYWRIYTEEPGVANQPADGPANGYTILKHLSRLKSLEARLRNLNCLASCPRRLGLWVFSATPNFESLASLYLKEDGQESKKIVAESTTLKVLASGSVPAQELIKSLSSESQTSQANQSAGPQRTQPNQSSSRRPDSQSSSAAIYSSFISAVTGALNLHLTRSHGALPLGSRTLFTAVEQLGYESPRIENDSPLSIPSLTTLNVQLHASGTLAVSSHTLSQAGIKRLYSPQDDISDVLRTQPGTDIWLSPSGTIARLVTTNIESAAIHSPGLSTPGNISAKRKQWKQDVQQWLTNFGLHIDLVDEGPWVEVEVWEPFFARLAGEAWRQQDESQSALPLKRMLWPAKFCFRRSNASSHSSFTQASLEDPLEFFDSWPSETISQTLTDHVQDKREYEEPQQQDQETPSPRIENVEGLESLSRMAQYPELQTTNMVYPTPPDGATAIGSTAPNPPDVSPEDPDFKPSLAAPHDIKLQVDPKAAPNFAVGTGRYDASDDDDLFGEMNDRDFGSKGITDADFSFFDDPNFEEMGGDIPVDEVTPGETPGMKNPEYKPVENDIPASAKSEEPDTAFVADHGNMETIQPEPNDPEPAQIGEPMAVDMSPKSSPHRNSQTVSPPLSPVEIKKILFSGSRGDDHGPSQNGRTQQGHYHPVAFERKICDWDQKYGSAGKFSFAPGKKAPISSEGTPDSIPTIGLPRRDLTKSGVSMGTSPLALESRRRSSSVSSDESDDGADATPPEYIPIPEILPSLKRKRVPSESDIQSVTSAKPVGAPEGAGFKIDNSVFLGNFLANFSDWTFAGFFYAFQTQQLPVIVRREDQIAVAQLLADQITQSSLNHRLGGRVGLFGLEGEIFPLRACFENADFPGDFTRLDLKGYICLQDEMNLASAQSPKDATKGSLSKLSIPHLRVRRGKEFLEALPPAISFWETFGLEPASGPKDIAAYCIHPHQASQAADVFLDRFSLQYQSCNLGHHTRGDKSLAFEKGLRSWESEPSSYTSMMHTLREFGEELALDLSQSAKGTENCVVYIINPFTHAAALADICAAFWHLFQQLLADVDGQDPQQANEVVLQIIPMDFILSGESMVVPPQSDYLNLAFEVYSRCRPGDANTSPLVCPAPIFLANSLPKAINFRLAPEKASLLQDGRSLHIACSKSADQRWLSVAWSDGDGYLQTSTSYCLRHRSGGPTRAIAEVRNEIWTATKRIVERIPGRCKIVLVNSEPADSDEVETWANLVEQQNKIRPGSIEFHMVTVNTTPDLVLESLTSPMSTNVLNAHFSSPSASTPNPNMNIASPEQSGNAATPNAAYNALTPTEPSAEPDSEVVLTDIYDESWAVVLSHRLSSSPHVTEFRPALASGYLLRRKGTSDGDGVLSMAVNLIFSQRSSSSHDSILKDVLGMYRDLASLARARGLRSVQGNTLPWHIATALRSQELLSYVF</sequence>
<dbReference type="InterPro" id="IPR021643">
    <property type="entry name" value="Mediator_Med13_N"/>
</dbReference>
<keyword evidence="7 11" id="KW-0804">Transcription</keyword>
<evidence type="ECO:0000256" key="9">
    <source>
        <dbReference type="ARBA" id="ARBA00025661"/>
    </source>
</evidence>
<keyword evidence="17" id="KW-1185">Reference proteome</keyword>
<feature type="region of interest" description="Disordered" evidence="12">
    <location>
        <begin position="123"/>
        <end position="156"/>
    </location>
</feature>
<dbReference type="Pfam" id="PF18296">
    <property type="entry name" value="MID_MedPIWI"/>
    <property type="match status" value="1"/>
</dbReference>
<keyword evidence="6 11" id="KW-0010">Activator</keyword>
<feature type="region of interest" description="Disordered" evidence="12">
    <location>
        <begin position="403"/>
        <end position="427"/>
    </location>
</feature>
<dbReference type="GO" id="GO:0003713">
    <property type="term" value="F:transcription coactivator activity"/>
    <property type="evidence" value="ECO:0007669"/>
    <property type="project" value="TreeGrafter"/>
</dbReference>
<evidence type="ECO:0000259" key="13">
    <source>
        <dbReference type="Pfam" id="PF06333"/>
    </source>
</evidence>
<protein>
    <recommendedName>
        <fullName evidence="3 11">Mediator of RNA polymerase II transcription subunit 13</fullName>
    </recommendedName>
    <alternativeName>
        <fullName evidence="10 11">Mediator complex subunit 13</fullName>
    </alternativeName>
</protein>
<feature type="region of interest" description="Disordered" evidence="12">
    <location>
        <begin position="1289"/>
        <end position="1334"/>
    </location>
</feature>
<evidence type="ECO:0000256" key="12">
    <source>
        <dbReference type="SAM" id="MobiDB-lite"/>
    </source>
</evidence>
<evidence type="ECO:0000256" key="4">
    <source>
        <dbReference type="ARBA" id="ARBA00022491"/>
    </source>
</evidence>
<reference evidence="16" key="2">
    <citation type="journal article" date="2023" name="IMA Fungus">
        <title>Comparative genomic study of the Penicillium genus elucidates a diverse pangenome and 15 lateral gene transfer events.</title>
        <authorList>
            <person name="Petersen C."/>
            <person name="Sorensen T."/>
            <person name="Nielsen M.R."/>
            <person name="Sondergaard T.E."/>
            <person name="Sorensen J.L."/>
            <person name="Fitzpatrick D.A."/>
            <person name="Frisvad J.C."/>
            <person name="Nielsen K.L."/>
        </authorList>
    </citation>
    <scope>NUCLEOTIDE SEQUENCE</scope>
    <source>
        <strain evidence="16">IBT 21917</strain>
    </source>
</reference>
<keyword evidence="4 11" id="KW-0678">Repressor</keyword>
<comment type="subunit">
    <text evidence="11">Component of the SRB8-11 complex, which itself associates with the Mediator complex.</text>
</comment>
<accession>A0A9W9ICH7</accession>
<comment type="caution">
    <text evidence="16">The sequence shown here is derived from an EMBL/GenBank/DDBJ whole genome shotgun (WGS) entry which is preliminary data.</text>
</comment>
<feature type="region of interest" description="Disordered" evidence="12">
    <location>
        <begin position="550"/>
        <end position="666"/>
    </location>
</feature>
<keyword evidence="8 11" id="KW-0539">Nucleus</keyword>
<comment type="similarity">
    <text evidence="2 11">Belongs to the Mediator complex subunit 13 family.</text>
</comment>
<evidence type="ECO:0000313" key="16">
    <source>
        <dbReference type="EMBL" id="KAJ5173133.1"/>
    </source>
</evidence>
<evidence type="ECO:0000256" key="5">
    <source>
        <dbReference type="ARBA" id="ARBA00023015"/>
    </source>
</evidence>
<dbReference type="GO" id="GO:0016592">
    <property type="term" value="C:mediator complex"/>
    <property type="evidence" value="ECO:0007669"/>
    <property type="project" value="InterPro"/>
</dbReference>
<feature type="region of interest" description="Disordered" evidence="12">
    <location>
        <begin position="688"/>
        <end position="758"/>
    </location>
</feature>
<dbReference type="InterPro" id="IPR009401">
    <property type="entry name" value="Med13_C"/>
</dbReference>
<organism evidence="16 17">
    <name type="scientific">Penicillium capsulatum</name>
    <dbReference type="NCBI Taxonomy" id="69766"/>
    <lineage>
        <taxon>Eukaryota</taxon>
        <taxon>Fungi</taxon>
        <taxon>Dikarya</taxon>
        <taxon>Ascomycota</taxon>
        <taxon>Pezizomycotina</taxon>
        <taxon>Eurotiomycetes</taxon>
        <taxon>Eurotiomycetidae</taxon>
        <taxon>Eurotiales</taxon>
        <taxon>Aspergillaceae</taxon>
        <taxon>Penicillium</taxon>
    </lineage>
</organism>
<reference evidence="16" key="1">
    <citation type="submission" date="2022-11" db="EMBL/GenBank/DDBJ databases">
        <authorList>
            <person name="Petersen C."/>
        </authorList>
    </citation>
    <scope>NUCLEOTIDE SEQUENCE</scope>
    <source>
        <strain evidence="16">IBT 21917</strain>
    </source>
</reference>
<dbReference type="Proteomes" id="UP001146351">
    <property type="component" value="Unassembled WGS sequence"/>
</dbReference>
<dbReference type="InterPro" id="IPR041285">
    <property type="entry name" value="MID_MedPIWI"/>
</dbReference>
<feature type="compositionally biased region" description="Polar residues" evidence="12">
    <location>
        <begin position="655"/>
        <end position="664"/>
    </location>
</feature>
<evidence type="ECO:0000256" key="10">
    <source>
        <dbReference type="ARBA" id="ARBA00032008"/>
    </source>
</evidence>
<evidence type="ECO:0000256" key="3">
    <source>
        <dbReference type="ARBA" id="ARBA00019618"/>
    </source>
</evidence>
<dbReference type="InterPro" id="IPR051139">
    <property type="entry name" value="Mediator_complx_sub13"/>
</dbReference>
<evidence type="ECO:0000259" key="14">
    <source>
        <dbReference type="Pfam" id="PF11597"/>
    </source>
</evidence>
<dbReference type="OrthoDB" id="103819at2759"/>
<comment type="function">
    <text evidence="9 11">Component of the SRB8-11 complex. The SRB8-11 complex is a regulatory module of the Mediator complex which is itself involved in regulation of basal and activated RNA polymerase II-dependent transcription. The SRB8-11 complex may be involved in the transcriptional repression of a subset of genes regulated by Mediator. It may inhibit the association of the Mediator complex with RNA polymerase II to form the holoenzyme complex.</text>
</comment>
<evidence type="ECO:0000256" key="11">
    <source>
        <dbReference type="RuleBase" id="RU364134"/>
    </source>
</evidence>
<feature type="compositionally biased region" description="Polar residues" evidence="12">
    <location>
        <begin position="1289"/>
        <end position="1316"/>
    </location>
</feature>
<dbReference type="PANTHER" id="PTHR48249">
    <property type="entry name" value="MEDIATOR OF RNA POLYMERASE II TRANSCRIPTION SUBUNIT 13"/>
    <property type="match status" value="1"/>
</dbReference>
<feature type="domain" description="Mediator complex subunit Med13 N-terminal" evidence="14">
    <location>
        <begin position="1"/>
        <end position="370"/>
    </location>
</feature>
<feature type="region of interest" description="Disordered" evidence="12">
    <location>
        <begin position="448"/>
        <end position="483"/>
    </location>
</feature>
<feature type="domain" description="MID" evidence="15">
    <location>
        <begin position="954"/>
        <end position="1120"/>
    </location>
</feature>
<evidence type="ECO:0000313" key="17">
    <source>
        <dbReference type="Proteomes" id="UP001146351"/>
    </source>
</evidence>
<evidence type="ECO:0000256" key="2">
    <source>
        <dbReference type="ARBA" id="ARBA00009354"/>
    </source>
</evidence>
<dbReference type="Pfam" id="PF11597">
    <property type="entry name" value="Med13_N"/>
    <property type="match status" value="1"/>
</dbReference>
<dbReference type="EMBL" id="JAPQKO010000003">
    <property type="protein sequence ID" value="KAJ5173133.1"/>
    <property type="molecule type" value="Genomic_DNA"/>
</dbReference>
<comment type="subcellular location">
    <subcellularLocation>
        <location evidence="1 11">Nucleus</location>
    </subcellularLocation>
</comment>
<feature type="compositionally biased region" description="Polar residues" evidence="12">
    <location>
        <begin position="124"/>
        <end position="146"/>
    </location>
</feature>
<dbReference type="GO" id="GO:0045944">
    <property type="term" value="P:positive regulation of transcription by RNA polymerase II"/>
    <property type="evidence" value="ECO:0007669"/>
    <property type="project" value="TreeGrafter"/>
</dbReference>
<name>A0A9W9ICH7_9EURO</name>
<evidence type="ECO:0000256" key="1">
    <source>
        <dbReference type="ARBA" id="ARBA00004123"/>
    </source>
</evidence>
<feature type="compositionally biased region" description="Low complexity" evidence="12">
    <location>
        <begin position="147"/>
        <end position="156"/>
    </location>
</feature>
<evidence type="ECO:0000256" key="6">
    <source>
        <dbReference type="ARBA" id="ARBA00023159"/>
    </source>
</evidence>
<keyword evidence="5 11" id="KW-0805">Transcription regulation</keyword>
<feature type="domain" description="Mediator complex subunit Med13 C-terminal" evidence="13">
    <location>
        <begin position="1132"/>
        <end position="1440"/>
    </location>
</feature>
<proteinExistence type="inferred from homology"/>
<dbReference type="Pfam" id="PF06333">
    <property type="entry name" value="Med13_C"/>
    <property type="match status" value="1"/>
</dbReference>
<evidence type="ECO:0000256" key="8">
    <source>
        <dbReference type="ARBA" id="ARBA00023242"/>
    </source>
</evidence>